<dbReference type="EMBL" id="MN079137">
    <property type="protein sequence ID" value="QEA06341.1"/>
    <property type="molecule type" value="Genomic_DNA"/>
</dbReference>
<feature type="compositionally biased region" description="Basic and acidic residues" evidence="1">
    <location>
        <begin position="1"/>
        <end position="15"/>
    </location>
</feature>
<keyword evidence="2" id="KW-0472">Membrane</keyword>
<feature type="region of interest" description="Disordered" evidence="1">
    <location>
        <begin position="1"/>
        <end position="23"/>
    </location>
</feature>
<evidence type="ECO:0000256" key="1">
    <source>
        <dbReference type="SAM" id="MobiDB-lite"/>
    </source>
</evidence>
<gene>
    <name evidence="3" type="ORF">KBTEX_02673</name>
</gene>
<reference evidence="3" key="1">
    <citation type="submission" date="2019-06" db="EMBL/GenBank/DDBJ databases">
        <authorList>
            <person name="Murdoch R.W."/>
            <person name="Fathepure B."/>
        </authorList>
    </citation>
    <scope>NUCLEOTIDE SEQUENCE</scope>
</reference>
<feature type="transmembrane region" description="Helical" evidence="2">
    <location>
        <begin position="70"/>
        <end position="90"/>
    </location>
</feature>
<keyword evidence="2" id="KW-1133">Transmembrane helix</keyword>
<proteinExistence type="predicted"/>
<evidence type="ECO:0008006" key="4">
    <source>
        <dbReference type="Google" id="ProtNLM"/>
    </source>
</evidence>
<protein>
    <recommendedName>
        <fullName evidence="4">DUF2335 domain-containing protein</fullName>
    </recommendedName>
</protein>
<name>A0A5B8RCH3_9ZZZZ</name>
<sequence>MSEGEGENKGLRVSDSDDGSTDLTPLLPLAEQFLENQRRSIEENSRLSEKRIEADERHAERSWVLRKRRFWLLSACTAGLFAIVAGLIFIQKNVPAGLTILSHVGAVVAGLLAGIGWEKTAEDADVS</sequence>
<evidence type="ECO:0000313" key="3">
    <source>
        <dbReference type="EMBL" id="QEA06341.1"/>
    </source>
</evidence>
<keyword evidence="2" id="KW-0812">Transmembrane</keyword>
<feature type="transmembrane region" description="Helical" evidence="2">
    <location>
        <begin position="96"/>
        <end position="117"/>
    </location>
</feature>
<accession>A0A5B8RCH3</accession>
<dbReference type="AlphaFoldDB" id="A0A5B8RCH3"/>
<organism evidence="3">
    <name type="scientific">uncultured organism</name>
    <dbReference type="NCBI Taxonomy" id="155900"/>
    <lineage>
        <taxon>unclassified sequences</taxon>
        <taxon>environmental samples</taxon>
    </lineage>
</organism>
<evidence type="ECO:0000256" key="2">
    <source>
        <dbReference type="SAM" id="Phobius"/>
    </source>
</evidence>